<evidence type="ECO:0000259" key="6">
    <source>
        <dbReference type="Pfam" id="PF00149"/>
    </source>
</evidence>
<dbReference type="PANTHER" id="PTHR13315">
    <property type="entry name" value="METALLO PHOSPHOESTERASE RELATED"/>
    <property type="match status" value="1"/>
</dbReference>
<dbReference type="Gene3D" id="3.60.21.10">
    <property type="match status" value="1"/>
</dbReference>
<reference evidence="7 8" key="1">
    <citation type="journal article" date="2021" name="Elife">
        <title>Chloroplast acquisition without the gene transfer in kleptoplastic sea slugs, Plakobranchus ocellatus.</title>
        <authorList>
            <person name="Maeda T."/>
            <person name="Takahashi S."/>
            <person name="Yoshida T."/>
            <person name="Shimamura S."/>
            <person name="Takaki Y."/>
            <person name="Nagai Y."/>
            <person name="Toyoda A."/>
            <person name="Suzuki Y."/>
            <person name="Arimoto A."/>
            <person name="Ishii H."/>
            <person name="Satoh N."/>
            <person name="Nishiyama T."/>
            <person name="Hasebe M."/>
            <person name="Maruyama T."/>
            <person name="Minagawa J."/>
            <person name="Obokata J."/>
            <person name="Shigenobu S."/>
        </authorList>
    </citation>
    <scope>NUCLEOTIDE SEQUENCE [LARGE SCALE GENOMIC DNA]</scope>
</reference>
<dbReference type="InterPro" id="IPR004843">
    <property type="entry name" value="Calcineurin-like_PHP"/>
</dbReference>
<protein>
    <submittedName>
        <fullName evidence="7">Metallophosphoesterase 1</fullName>
    </submittedName>
</protein>
<feature type="domain" description="Calcineurin-like phosphoesterase" evidence="6">
    <location>
        <begin position="1"/>
        <end position="194"/>
    </location>
</feature>
<evidence type="ECO:0000256" key="4">
    <source>
        <dbReference type="ARBA" id="ARBA00023136"/>
    </source>
</evidence>
<evidence type="ECO:0000256" key="5">
    <source>
        <dbReference type="SAM" id="Phobius"/>
    </source>
</evidence>
<dbReference type="Proteomes" id="UP000762676">
    <property type="component" value="Unassembled WGS sequence"/>
</dbReference>
<dbReference type="InterPro" id="IPR029052">
    <property type="entry name" value="Metallo-depent_PP-like"/>
</dbReference>
<comment type="subcellular location">
    <subcellularLocation>
        <location evidence="1">Membrane</location>
        <topology evidence="1">Multi-pass membrane protein</topology>
    </subcellularLocation>
</comment>
<name>A0AAV4HRI9_9GAST</name>
<keyword evidence="4 5" id="KW-0472">Membrane</keyword>
<sequence length="312" mass="35746">MVVLFVADPQLIGIQDEMGFPVGSIARWDSDRYLRSSFSRAYQHARPDVIVFLGDLLDEGSKASKSEYLSYVERFNNIFYETKFCKRVIIPGDNDIGGEGADLRTPFKVARFERHFEAIEGVENYLFVDFIKLDIRDHNVEGRRQVFRRMSSSLTAPIRIVINHESLITRRKENIYPVLQLAQPSVVVSAHWHWSQVYSCATCLSDNADLNHWPLKARDMKNTHGFVEVDVSQTVSLDEIMVPTCSYRMGVPHMGYGVAVINKSGQMKYAVLWLPSRYPLLYVYIVVLIIAVILLCLEFIFSSCGSQKRGYR</sequence>
<dbReference type="PANTHER" id="PTHR13315:SF4">
    <property type="entry name" value="METALLOPHOSPHOESTERASE, ISOFORM E"/>
    <property type="match status" value="1"/>
</dbReference>
<dbReference type="GO" id="GO:0016020">
    <property type="term" value="C:membrane"/>
    <property type="evidence" value="ECO:0007669"/>
    <property type="project" value="UniProtKB-SubCell"/>
</dbReference>
<dbReference type="EMBL" id="BMAT01002135">
    <property type="protein sequence ID" value="GFR99648.1"/>
    <property type="molecule type" value="Genomic_DNA"/>
</dbReference>
<dbReference type="GO" id="GO:0016787">
    <property type="term" value="F:hydrolase activity"/>
    <property type="evidence" value="ECO:0007669"/>
    <property type="project" value="InterPro"/>
</dbReference>
<proteinExistence type="predicted"/>
<keyword evidence="8" id="KW-1185">Reference proteome</keyword>
<comment type="caution">
    <text evidence="7">The sequence shown here is derived from an EMBL/GenBank/DDBJ whole genome shotgun (WGS) entry which is preliminary data.</text>
</comment>
<feature type="transmembrane region" description="Helical" evidence="5">
    <location>
        <begin position="281"/>
        <end position="301"/>
    </location>
</feature>
<dbReference type="Pfam" id="PF00149">
    <property type="entry name" value="Metallophos"/>
    <property type="match status" value="1"/>
</dbReference>
<evidence type="ECO:0000256" key="2">
    <source>
        <dbReference type="ARBA" id="ARBA00022692"/>
    </source>
</evidence>
<evidence type="ECO:0000313" key="8">
    <source>
        <dbReference type="Proteomes" id="UP000762676"/>
    </source>
</evidence>
<keyword evidence="2 5" id="KW-0812">Transmembrane</keyword>
<evidence type="ECO:0000256" key="3">
    <source>
        <dbReference type="ARBA" id="ARBA00022989"/>
    </source>
</evidence>
<keyword evidence="3 5" id="KW-1133">Transmembrane helix</keyword>
<dbReference type="SUPFAM" id="SSF56300">
    <property type="entry name" value="Metallo-dependent phosphatases"/>
    <property type="match status" value="1"/>
</dbReference>
<accession>A0AAV4HRI9</accession>
<evidence type="ECO:0000256" key="1">
    <source>
        <dbReference type="ARBA" id="ARBA00004141"/>
    </source>
</evidence>
<dbReference type="GO" id="GO:0005783">
    <property type="term" value="C:endoplasmic reticulum"/>
    <property type="evidence" value="ECO:0007669"/>
    <property type="project" value="TreeGrafter"/>
</dbReference>
<dbReference type="GO" id="GO:0006506">
    <property type="term" value="P:GPI anchor biosynthetic process"/>
    <property type="evidence" value="ECO:0007669"/>
    <property type="project" value="InterPro"/>
</dbReference>
<evidence type="ECO:0000313" key="7">
    <source>
        <dbReference type="EMBL" id="GFR99648.1"/>
    </source>
</evidence>
<dbReference type="AlphaFoldDB" id="A0AAV4HRI9"/>
<gene>
    <name evidence="7" type="ORF">ElyMa_001050500</name>
</gene>
<dbReference type="InterPro" id="IPR033308">
    <property type="entry name" value="PGAP5/Cdc1/Ted1"/>
</dbReference>
<organism evidence="7 8">
    <name type="scientific">Elysia marginata</name>
    <dbReference type="NCBI Taxonomy" id="1093978"/>
    <lineage>
        <taxon>Eukaryota</taxon>
        <taxon>Metazoa</taxon>
        <taxon>Spiralia</taxon>
        <taxon>Lophotrochozoa</taxon>
        <taxon>Mollusca</taxon>
        <taxon>Gastropoda</taxon>
        <taxon>Heterobranchia</taxon>
        <taxon>Euthyneura</taxon>
        <taxon>Panpulmonata</taxon>
        <taxon>Sacoglossa</taxon>
        <taxon>Placobranchoidea</taxon>
        <taxon>Plakobranchidae</taxon>
        <taxon>Elysia</taxon>
    </lineage>
</organism>